<reference evidence="2 3" key="1">
    <citation type="submission" date="2013-03" db="EMBL/GenBank/DDBJ databases">
        <title>The Genome Sequence of Phialophora europaea CBS 101466.</title>
        <authorList>
            <consortium name="The Broad Institute Genomics Platform"/>
            <person name="Cuomo C."/>
            <person name="de Hoog S."/>
            <person name="Gorbushina A."/>
            <person name="Walker B."/>
            <person name="Young S.K."/>
            <person name="Zeng Q."/>
            <person name="Gargeya S."/>
            <person name="Fitzgerald M."/>
            <person name="Haas B."/>
            <person name="Abouelleil A."/>
            <person name="Allen A.W."/>
            <person name="Alvarado L."/>
            <person name="Arachchi H.M."/>
            <person name="Berlin A.M."/>
            <person name="Chapman S.B."/>
            <person name="Gainer-Dewar J."/>
            <person name="Goldberg J."/>
            <person name="Griggs A."/>
            <person name="Gujja S."/>
            <person name="Hansen M."/>
            <person name="Howarth C."/>
            <person name="Imamovic A."/>
            <person name="Ireland A."/>
            <person name="Larimer J."/>
            <person name="McCowan C."/>
            <person name="Murphy C."/>
            <person name="Pearson M."/>
            <person name="Poon T.W."/>
            <person name="Priest M."/>
            <person name="Roberts A."/>
            <person name="Saif S."/>
            <person name="Shea T."/>
            <person name="Sisk P."/>
            <person name="Sykes S."/>
            <person name="Wortman J."/>
            <person name="Nusbaum C."/>
            <person name="Birren B."/>
        </authorList>
    </citation>
    <scope>NUCLEOTIDE SEQUENCE [LARGE SCALE GENOMIC DNA]</scope>
    <source>
        <strain evidence="2 3">CBS 101466</strain>
    </source>
</reference>
<dbReference type="VEuPathDB" id="FungiDB:HMPREF1541_08367"/>
<dbReference type="RefSeq" id="XP_008720908.1">
    <property type="nucleotide sequence ID" value="XM_008722686.1"/>
</dbReference>
<keyword evidence="3" id="KW-1185">Reference proteome</keyword>
<keyword evidence="1" id="KW-0732">Signal</keyword>
<dbReference type="OrthoDB" id="5295362at2759"/>
<evidence type="ECO:0000256" key="1">
    <source>
        <dbReference type="SAM" id="SignalP"/>
    </source>
</evidence>
<evidence type="ECO:0008006" key="4">
    <source>
        <dbReference type="Google" id="ProtNLM"/>
    </source>
</evidence>
<protein>
    <recommendedName>
        <fullName evidence="4">C6 transcription factor</fullName>
    </recommendedName>
</protein>
<dbReference type="Proteomes" id="UP000030752">
    <property type="component" value="Unassembled WGS sequence"/>
</dbReference>
<evidence type="ECO:0000313" key="3">
    <source>
        <dbReference type="Proteomes" id="UP000030752"/>
    </source>
</evidence>
<dbReference type="STRING" id="1220924.W2RLL3"/>
<evidence type="ECO:0000313" key="2">
    <source>
        <dbReference type="EMBL" id="ETN37376.1"/>
    </source>
</evidence>
<dbReference type="HOGENOM" id="CLU_024934_0_3_1"/>
<dbReference type="PANTHER" id="PTHR47784:SF5">
    <property type="entry name" value="STEROL UPTAKE CONTROL PROTEIN 2"/>
    <property type="match status" value="1"/>
</dbReference>
<name>W2RLL3_CYPE1</name>
<dbReference type="InParanoid" id="W2RLL3"/>
<dbReference type="GeneID" id="19975706"/>
<feature type="signal peptide" evidence="1">
    <location>
        <begin position="1"/>
        <end position="36"/>
    </location>
</feature>
<dbReference type="InterPro" id="IPR053157">
    <property type="entry name" value="Sterol_Uptake_Regulator"/>
</dbReference>
<organism evidence="2 3">
    <name type="scientific">Cyphellophora europaea (strain CBS 101466)</name>
    <name type="common">Phialophora europaea</name>
    <dbReference type="NCBI Taxonomy" id="1220924"/>
    <lineage>
        <taxon>Eukaryota</taxon>
        <taxon>Fungi</taxon>
        <taxon>Dikarya</taxon>
        <taxon>Ascomycota</taxon>
        <taxon>Pezizomycotina</taxon>
        <taxon>Eurotiomycetes</taxon>
        <taxon>Chaetothyriomycetidae</taxon>
        <taxon>Chaetothyriales</taxon>
        <taxon>Cyphellophoraceae</taxon>
        <taxon>Cyphellophora</taxon>
    </lineage>
</organism>
<proteinExistence type="predicted"/>
<dbReference type="EMBL" id="KB822724">
    <property type="protein sequence ID" value="ETN37376.1"/>
    <property type="molecule type" value="Genomic_DNA"/>
</dbReference>
<dbReference type="GO" id="GO:0001228">
    <property type="term" value="F:DNA-binding transcription activator activity, RNA polymerase II-specific"/>
    <property type="evidence" value="ECO:0007669"/>
    <property type="project" value="TreeGrafter"/>
</dbReference>
<accession>W2RLL3</accession>
<dbReference type="PANTHER" id="PTHR47784">
    <property type="entry name" value="STEROL UPTAKE CONTROL PROTEIN 2"/>
    <property type="match status" value="1"/>
</dbReference>
<dbReference type="eggNOG" id="ENOG502SNX9">
    <property type="taxonomic scope" value="Eukaryota"/>
</dbReference>
<dbReference type="AlphaFoldDB" id="W2RLL3"/>
<gene>
    <name evidence="2" type="ORF">HMPREF1541_08367</name>
</gene>
<sequence>MDAHIWQGVVTDLGLKFSFLMDVMLALSATQIAAEADSAQARSTYTSIALEYQNSAVIAARPELLNVCADNCNALFGFTILNIPTSVVLAQLPTGGEDTGKSPLESIVISSEWISCLVSLMTAAEPWLRHGPFKEAYDNCDDPEMYDETMRQPMQRLTSLLARSKYAGREYTQQFKMFSHAVELLEERAMRSRSMSIAWPAEIGDVFVQMLKERDQMALMITLHWGVVLHSLKNWWTDFTGKRLVDQISQELPRESGVAEEAVRWARIHVGLDSQET</sequence>
<feature type="chain" id="PRO_5004824843" description="C6 transcription factor" evidence="1">
    <location>
        <begin position="37"/>
        <end position="277"/>
    </location>
</feature>